<gene>
    <name evidence="2" type="ORF">Adu01nite_02500</name>
</gene>
<evidence type="ECO:0000313" key="3">
    <source>
        <dbReference type="Proteomes" id="UP000637628"/>
    </source>
</evidence>
<name>A0ABQ3YMX2_9ACTN</name>
<dbReference type="EMBL" id="BOML01000003">
    <property type="protein sequence ID" value="GID98899.1"/>
    <property type="molecule type" value="Genomic_DNA"/>
</dbReference>
<evidence type="ECO:0000256" key="1">
    <source>
        <dbReference type="SAM" id="MobiDB-lite"/>
    </source>
</evidence>
<organism evidence="2 3">
    <name type="scientific">Paractinoplanes durhamensis</name>
    <dbReference type="NCBI Taxonomy" id="113563"/>
    <lineage>
        <taxon>Bacteria</taxon>
        <taxon>Bacillati</taxon>
        <taxon>Actinomycetota</taxon>
        <taxon>Actinomycetes</taxon>
        <taxon>Micromonosporales</taxon>
        <taxon>Micromonosporaceae</taxon>
        <taxon>Paractinoplanes</taxon>
    </lineage>
</organism>
<dbReference type="Proteomes" id="UP000637628">
    <property type="component" value="Unassembled WGS sequence"/>
</dbReference>
<proteinExistence type="predicted"/>
<feature type="compositionally biased region" description="Polar residues" evidence="1">
    <location>
        <begin position="32"/>
        <end position="48"/>
    </location>
</feature>
<evidence type="ECO:0000313" key="2">
    <source>
        <dbReference type="EMBL" id="GID98899.1"/>
    </source>
</evidence>
<protein>
    <submittedName>
        <fullName evidence="2">Uncharacterized protein</fullName>
    </submittedName>
</protein>
<accession>A0ABQ3YMX2</accession>
<feature type="region of interest" description="Disordered" evidence="1">
    <location>
        <begin position="1"/>
        <end position="73"/>
    </location>
</feature>
<sequence>MRGPTVARSTADWETCGDRLEGRKLPERGDQKPTQITTCPLCSPTTARNRSHMDGGAGQPKASSIAAKRAEPK</sequence>
<feature type="compositionally biased region" description="Basic and acidic residues" evidence="1">
    <location>
        <begin position="16"/>
        <end position="31"/>
    </location>
</feature>
<reference evidence="2 3" key="1">
    <citation type="submission" date="2021-01" db="EMBL/GenBank/DDBJ databases">
        <title>Whole genome shotgun sequence of Actinoplanes durhamensis NBRC 14914.</title>
        <authorList>
            <person name="Komaki H."/>
            <person name="Tamura T."/>
        </authorList>
    </citation>
    <scope>NUCLEOTIDE SEQUENCE [LARGE SCALE GENOMIC DNA]</scope>
    <source>
        <strain evidence="2 3">NBRC 14914</strain>
    </source>
</reference>
<keyword evidence="3" id="KW-1185">Reference proteome</keyword>
<comment type="caution">
    <text evidence="2">The sequence shown here is derived from an EMBL/GenBank/DDBJ whole genome shotgun (WGS) entry which is preliminary data.</text>
</comment>